<evidence type="ECO:0000256" key="2">
    <source>
        <dbReference type="SAM" id="SignalP"/>
    </source>
</evidence>
<dbReference type="InterPro" id="IPR031742">
    <property type="entry name" value="DUF4730"/>
</dbReference>
<feature type="transmembrane region" description="Helical" evidence="1">
    <location>
        <begin position="34"/>
        <end position="51"/>
    </location>
</feature>
<keyword evidence="2" id="KW-0732">Signal</keyword>
<keyword evidence="1" id="KW-0812">Transmembrane</keyword>
<keyword evidence="3" id="KW-1185">Reference proteome</keyword>
<accession>A0ABM5BKP3</accession>
<keyword evidence="1" id="KW-1133">Transmembrane helix</keyword>
<feature type="chain" id="PRO_5046883573" evidence="2">
    <location>
        <begin position="25"/>
        <end position="52"/>
    </location>
</feature>
<sequence>MLSVSMQLCLVLFSLLLVLPVAEAVEAGDAIALLLGAVLSIIVISACLGVYA</sequence>
<evidence type="ECO:0000256" key="1">
    <source>
        <dbReference type="SAM" id="Phobius"/>
    </source>
</evidence>
<protein>
    <submittedName>
        <fullName evidence="4">Small integral membrane protein 30-like</fullName>
    </submittedName>
</protein>
<dbReference type="PANTHER" id="PTHR36878">
    <property type="entry name" value="SMALL INTEGRAL MEMBRANE PROTEIN 30"/>
    <property type="match status" value="1"/>
</dbReference>
<dbReference type="PANTHER" id="PTHR36878:SF1">
    <property type="entry name" value="SMALL INTEGRAL MEMBRANE PROTEIN 30"/>
    <property type="match status" value="1"/>
</dbReference>
<dbReference type="Proteomes" id="UP001652581">
    <property type="component" value="Chromosome 17"/>
</dbReference>
<keyword evidence="1" id="KW-0472">Membrane</keyword>
<name>A0ABM5BKP3_VICPA</name>
<feature type="signal peptide" evidence="2">
    <location>
        <begin position="1"/>
        <end position="24"/>
    </location>
</feature>
<proteinExistence type="predicted"/>
<dbReference type="RefSeq" id="XP_072796972.1">
    <property type="nucleotide sequence ID" value="XM_072940871.1"/>
</dbReference>
<dbReference type="GeneID" id="116284005"/>
<reference evidence="4" key="1">
    <citation type="submission" date="2025-08" db="UniProtKB">
        <authorList>
            <consortium name="RefSeq"/>
        </authorList>
    </citation>
    <scope>IDENTIFICATION</scope>
</reference>
<evidence type="ECO:0000313" key="4">
    <source>
        <dbReference type="RefSeq" id="XP_072796972.1"/>
    </source>
</evidence>
<evidence type="ECO:0000313" key="3">
    <source>
        <dbReference type="Proteomes" id="UP001652581"/>
    </source>
</evidence>
<gene>
    <name evidence="4" type="primary">LOC116284005</name>
</gene>
<dbReference type="Pfam" id="PF15873">
    <property type="entry name" value="DUF4730"/>
    <property type="match status" value="1"/>
</dbReference>
<organism evidence="3 4">
    <name type="scientific">Vicugna pacos</name>
    <name type="common">Alpaca</name>
    <name type="synonym">Lama pacos</name>
    <dbReference type="NCBI Taxonomy" id="30538"/>
    <lineage>
        <taxon>Eukaryota</taxon>
        <taxon>Metazoa</taxon>
        <taxon>Chordata</taxon>
        <taxon>Craniata</taxon>
        <taxon>Vertebrata</taxon>
        <taxon>Euteleostomi</taxon>
        <taxon>Mammalia</taxon>
        <taxon>Eutheria</taxon>
        <taxon>Laurasiatheria</taxon>
        <taxon>Artiodactyla</taxon>
        <taxon>Tylopoda</taxon>
        <taxon>Camelidae</taxon>
        <taxon>Vicugna</taxon>
    </lineage>
</organism>